<organism evidence="1">
    <name type="scientific">marine sediment metagenome</name>
    <dbReference type="NCBI Taxonomy" id="412755"/>
    <lineage>
        <taxon>unclassified sequences</taxon>
        <taxon>metagenomes</taxon>
        <taxon>ecological metagenomes</taxon>
    </lineage>
</organism>
<protein>
    <submittedName>
        <fullName evidence="1">Uncharacterized protein</fullName>
    </submittedName>
</protein>
<accession>X1J393</accession>
<name>X1J393_9ZZZZ</name>
<feature type="non-terminal residue" evidence="1">
    <location>
        <position position="1"/>
    </location>
</feature>
<gene>
    <name evidence="1" type="ORF">S03H2_58586</name>
</gene>
<comment type="caution">
    <text evidence="1">The sequence shown here is derived from an EMBL/GenBank/DDBJ whole genome shotgun (WGS) entry which is preliminary data.</text>
</comment>
<dbReference type="EMBL" id="BARU01037627">
    <property type="protein sequence ID" value="GAH89161.1"/>
    <property type="molecule type" value="Genomic_DNA"/>
</dbReference>
<dbReference type="AlphaFoldDB" id="X1J393"/>
<proteinExistence type="predicted"/>
<reference evidence="1" key="1">
    <citation type="journal article" date="2014" name="Front. Microbiol.">
        <title>High frequency of phylogenetically diverse reductive dehalogenase-homologous genes in deep subseafloor sedimentary metagenomes.</title>
        <authorList>
            <person name="Kawai M."/>
            <person name="Futagami T."/>
            <person name="Toyoda A."/>
            <person name="Takaki Y."/>
            <person name="Nishi S."/>
            <person name="Hori S."/>
            <person name="Arai W."/>
            <person name="Tsubouchi T."/>
            <person name="Morono Y."/>
            <person name="Uchiyama I."/>
            <person name="Ito T."/>
            <person name="Fujiyama A."/>
            <person name="Inagaki F."/>
            <person name="Takami H."/>
        </authorList>
    </citation>
    <scope>NUCLEOTIDE SEQUENCE</scope>
    <source>
        <strain evidence="1">Expedition CK06-06</strain>
    </source>
</reference>
<sequence length="29" mass="3149">YDDPMPETFPAAPTLERSVSMGILVQSVP</sequence>
<evidence type="ECO:0000313" key="1">
    <source>
        <dbReference type="EMBL" id="GAH89161.1"/>
    </source>
</evidence>